<dbReference type="PROSITE" id="PS51670">
    <property type="entry name" value="SHKT"/>
    <property type="match status" value="1"/>
</dbReference>
<feature type="region of interest" description="Disordered" evidence="2">
    <location>
        <begin position="73"/>
        <end position="117"/>
    </location>
</feature>
<dbReference type="OMA" id="ESHAMCT"/>
<accession>A0A0B2UY12</accession>
<evidence type="ECO:0000256" key="3">
    <source>
        <dbReference type="SAM" id="SignalP"/>
    </source>
</evidence>
<dbReference type="InterPro" id="IPR003582">
    <property type="entry name" value="ShKT_dom"/>
</dbReference>
<keyword evidence="3" id="KW-0732">Signal</keyword>
<dbReference type="Pfam" id="PF01549">
    <property type="entry name" value="ShK"/>
    <property type="match status" value="3"/>
</dbReference>
<keyword evidence="6" id="KW-1185">Reference proteome</keyword>
<name>A0A0B2UY12_TOXCA</name>
<keyword evidence="1" id="KW-1015">Disulfide bond</keyword>
<evidence type="ECO:0000259" key="4">
    <source>
        <dbReference type="PROSITE" id="PS51670"/>
    </source>
</evidence>
<evidence type="ECO:0000313" key="5">
    <source>
        <dbReference type="EMBL" id="KHN73730.1"/>
    </source>
</evidence>
<dbReference type="Gene3D" id="1.10.10.1870">
    <property type="entry name" value="ShTK domain-like"/>
    <property type="match status" value="1"/>
</dbReference>
<evidence type="ECO:0000256" key="1">
    <source>
        <dbReference type="PROSITE-ProRule" id="PRU01005"/>
    </source>
</evidence>
<comment type="caution">
    <text evidence="5">The sequence shown here is derived from an EMBL/GenBank/DDBJ whole genome shotgun (WGS) entry which is preliminary data.</text>
</comment>
<organism evidence="5 6">
    <name type="scientific">Toxocara canis</name>
    <name type="common">Canine roundworm</name>
    <dbReference type="NCBI Taxonomy" id="6265"/>
    <lineage>
        <taxon>Eukaryota</taxon>
        <taxon>Metazoa</taxon>
        <taxon>Ecdysozoa</taxon>
        <taxon>Nematoda</taxon>
        <taxon>Chromadorea</taxon>
        <taxon>Rhabditida</taxon>
        <taxon>Spirurina</taxon>
        <taxon>Ascaridomorpha</taxon>
        <taxon>Ascaridoidea</taxon>
        <taxon>Toxocaridae</taxon>
        <taxon>Toxocara</taxon>
    </lineage>
</organism>
<dbReference type="AlphaFoldDB" id="A0A0B2UY12"/>
<proteinExistence type="predicted"/>
<dbReference type="PANTHER" id="PTHR21724">
    <property type="entry name" value="SHKT DOMAIN-CONTAINING PROTEIN"/>
    <property type="match status" value="1"/>
</dbReference>
<dbReference type="Gene3D" id="1.10.10.1940">
    <property type="match status" value="2"/>
</dbReference>
<protein>
    <recommendedName>
        <fullName evidence="4">ShKT domain-containing protein</fullName>
    </recommendedName>
</protein>
<evidence type="ECO:0000256" key="2">
    <source>
        <dbReference type="SAM" id="MobiDB-lite"/>
    </source>
</evidence>
<dbReference type="PANTHER" id="PTHR21724:SF109">
    <property type="entry name" value="SHKT DOMAIN-CONTAINING PROTEIN"/>
    <property type="match status" value="1"/>
</dbReference>
<comment type="caution">
    <text evidence="1">Lacks conserved residue(s) required for the propagation of feature annotation.</text>
</comment>
<feature type="compositionally biased region" description="Acidic residues" evidence="2">
    <location>
        <begin position="73"/>
        <end position="105"/>
    </location>
</feature>
<sequence length="217" mass="24078">MHTSIFFVTCFIWFAVTLHALQSSESCDDMTTGCAKKASLCSNRLFEELMRSHCKRTCGMCDAGEQEEYFEQIGGGEEEEEESYTEPTPEEETTDATDEYPDAEEIDSKAETPEVSPHSVRKSGSCIDLAQDCAEKINLCSNVQYNGVMARMCQRTCGLCDSAGERGSISSGTVHSLASLLNCRDITSDCQQRIAYCHNPQYSHLMSQMCKKSCLLC</sequence>
<reference evidence="5 6" key="1">
    <citation type="submission" date="2014-11" db="EMBL/GenBank/DDBJ databases">
        <title>Genetic blueprint of the zoonotic pathogen Toxocara canis.</title>
        <authorList>
            <person name="Zhu X.-Q."/>
            <person name="Korhonen P.K."/>
            <person name="Cai H."/>
            <person name="Young N.D."/>
            <person name="Nejsum P."/>
            <person name="von Samson-Himmelstjerna G."/>
            <person name="Boag P.R."/>
            <person name="Tan P."/>
            <person name="Li Q."/>
            <person name="Min J."/>
            <person name="Yang Y."/>
            <person name="Wang X."/>
            <person name="Fang X."/>
            <person name="Hall R.S."/>
            <person name="Hofmann A."/>
            <person name="Sternberg P.W."/>
            <person name="Jex A.R."/>
            <person name="Gasser R.B."/>
        </authorList>
    </citation>
    <scope>NUCLEOTIDE SEQUENCE [LARGE SCALE GENOMIC DNA]</scope>
    <source>
        <strain evidence="5">PN_DK_2014</strain>
    </source>
</reference>
<feature type="disulfide bond" evidence="1">
    <location>
        <begin position="27"/>
        <end position="61"/>
    </location>
</feature>
<gene>
    <name evidence="5" type="ORF">Tcan_03885</name>
</gene>
<dbReference type="SMART" id="SM00254">
    <property type="entry name" value="ShKT"/>
    <property type="match status" value="3"/>
</dbReference>
<dbReference type="OrthoDB" id="5855340at2759"/>
<feature type="domain" description="ShKT" evidence="4">
    <location>
        <begin position="27"/>
        <end position="61"/>
    </location>
</feature>
<evidence type="ECO:0000313" key="6">
    <source>
        <dbReference type="Proteomes" id="UP000031036"/>
    </source>
</evidence>
<dbReference type="EMBL" id="JPKZ01003062">
    <property type="protein sequence ID" value="KHN73730.1"/>
    <property type="molecule type" value="Genomic_DNA"/>
</dbReference>
<feature type="signal peptide" evidence="3">
    <location>
        <begin position="1"/>
        <end position="20"/>
    </location>
</feature>
<dbReference type="Proteomes" id="UP000031036">
    <property type="component" value="Unassembled WGS sequence"/>
</dbReference>
<feature type="chain" id="PRO_5002077736" description="ShKT domain-containing protein" evidence="3">
    <location>
        <begin position="21"/>
        <end position="217"/>
    </location>
</feature>